<accession>A0ACC2TI81</accession>
<dbReference type="EMBL" id="QTSX02002868">
    <property type="protein sequence ID" value="KAJ9074181.1"/>
    <property type="molecule type" value="Genomic_DNA"/>
</dbReference>
<keyword evidence="1" id="KW-0675">Receptor</keyword>
<organism evidence="1 2">
    <name type="scientific">Entomophthora muscae</name>
    <dbReference type="NCBI Taxonomy" id="34485"/>
    <lineage>
        <taxon>Eukaryota</taxon>
        <taxon>Fungi</taxon>
        <taxon>Fungi incertae sedis</taxon>
        <taxon>Zoopagomycota</taxon>
        <taxon>Entomophthoromycotina</taxon>
        <taxon>Entomophthoromycetes</taxon>
        <taxon>Entomophthorales</taxon>
        <taxon>Entomophthoraceae</taxon>
        <taxon>Entomophthora</taxon>
    </lineage>
</organism>
<protein>
    <submittedName>
        <fullName evidence="1">G-protein coupled receptor 84</fullName>
    </submittedName>
</protein>
<evidence type="ECO:0000313" key="2">
    <source>
        <dbReference type="Proteomes" id="UP001165960"/>
    </source>
</evidence>
<sequence length="320" mass="35541">MNGQTFLESSPELAHTWTALVTQCIFIGANALALVPSLLIIVAVVGHKRMRTVDNLVVLQISVVDAFYATMTLTWFPIKMAMGPSVLTYTACQLEGAVSVLCKVTWLYSATVCAFWRYYTIVHGGGLEKRSVLMLQLSQWGLPLVAALAIAGTGRFDLMPSGAYCYTRYRTDDWVLLTFYYVNIVVIFVPTCLAVYFYYAITAQFHTVVQRVSECTSNNQLMDKESCATNNKVDQLRDNPSLAKYRAVAFRSILYCVIFLLAFLPFGITMITELILDESRSAIVDCIAVSAIMTHKVLSPVVTLLINASIRAQVNMMLGL</sequence>
<dbReference type="Proteomes" id="UP001165960">
    <property type="component" value="Unassembled WGS sequence"/>
</dbReference>
<comment type="caution">
    <text evidence="1">The sequence shown here is derived from an EMBL/GenBank/DDBJ whole genome shotgun (WGS) entry which is preliminary data.</text>
</comment>
<proteinExistence type="predicted"/>
<keyword evidence="2" id="KW-1185">Reference proteome</keyword>
<name>A0ACC2TI81_9FUNG</name>
<reference evidence="1" key="1">
    <citation type="submission" date="2022-04" db="EMBL/GenBank/DDBJ databases">
        <title>Genome of the entomopathogenic fungus Entomophthora muscae.</title>
        <authorList>
            <person name="Elya C."/>
            <person name="Lovett B.R."/>
            <person name="Lee E."/>
            <person name="Macias A.M."/>
            <person name="Hajek A.E."/>
            <person name="De Bivort B.L."/>
            <person name="Kasson M.T."/>
            <person name="De Fine Licht H.H."/>
            <person name="Stajich J.E."/>
        </authorList>
    </citation>
    <scope>NUCLEOTIDE SEQUENCE</scope>
    <source>
        <strain evidence="1">Berkeley</strain>
    </source>
</reference>
<evidence type="ECO:0000313" key="1">
    <source>
        <dbReference type="EMBL" id="KAJ9074181.1"/>
    </source>
</evidence>
<gene>
    <name evidence="1" type="primary">GPR84_2</name>
    <name evidence="1" type="ORF">DSO57_1008995</name>
</gene>